<accession>A0A6B9RNY3</accession>
<sequence>MIKKEATSLTETKPKLFTHSCFAGGGSEVNPAADYISDAKIVYVPTGSNYDYSEHGIFSFWIKSDLMVVVTPSDDMAAAHKAVHGGRLEALQIKKMQGDPETVRVLASMRSGNHGWSAIAGDAKLSDMVGHIIKLLSANNTGAERIGLIKQHFYK</sequence>
<dbReference type="Proteomes" id="UP000465092">
    <property type="component" value="Segment"/>
</dbReference>
<reference evidence="1 2" key="1">
    <citation type="journal article" date="2020" name="Viruses">
        <title>Genomic Characterization, Formulation and Efficacy in Planta of a Siphoviridae and Podoviridae Protection Cocktail against the Bacterial Plant Pathogens Pectobacterium spp.</title>
        <authorList>
            <person name="Zaczek-Moczydlowska M.A."/>
            <person name="Young G.K."/>
            <person name="Trudgett J."/>
            <person name="Fleming C.C."/>
            <person name="Campbell K."/>
            <person name="O'Hanlon R."/>
        </authorList>
    </citation>
    <scope>NUCLEOTIDE SEQUENCE [LARGE SCALE GENOMIC DNA]</scope>
</reference>
<proteinExistence type="predicted"/>
<keyword evidence="2" id="KW-1185">Reference proteome</keyword>
<evidence type="ECO:0000313" key="1">
    <source>
        <dbReference type="EMBL" id="QHI00840.1"/>
    </source>
</evidence>
<name>A0A6B9RNY3_9CAUD</name>
<gene>
    <name evidence="1" type="ORF">MA12_gp13</name>
</gene>
<protein>
    <submittedName>
        <fullName evidence="1">Clamp loader subunit DNA polymerase accessory</fullName>
    </submittedName>
</protein>
<evidence type="ECO:0000313" key="2">
    <source>
        <dbReference type="Proteomes" id="UP000465092"/>
    </source>
</evidence>
<organism evidence="1 2">
    <name type="scientific">Pectobacterium phage MA12</name>
    <dbReference type="NCBI Taxonomy" id="2686474"/>
    <lineage>
        <taxon>Viruses</taxon>
        <taxon>Duplodnaviria</taxon>
        <taxon>Heunggongvirae</taxon>
        <taxon>Uroviricota</taxon>
        <taxon>Caudoviricetes</taxon>
        <taxon>Casjensviridae</taxon>
        <taxon>Newforgelanevirus</taxon>
        <taxon>Newforgelanevirus MA12</taxon>
    </lineage>
</organism>
<dbReference type="EMBL" id="MN692199">
    <property type="protein sequence ID" value="QHI00840.1"/>
    <property type="molecule type" value="Genomic_DNA"/>
</dbReference>